<dbReference type="GO" id="GO:0003677">
    <property type="term" value="F:DNA binding"/>
    <property type="evidence" value="ECO:0007669"/>
    <property type="project" value="InterPro"/>
</dbReference>
<dbReference type="Proteomes" id="UP000076321">
    <property type="component" value="Unassembled WGS sequence"/>
</dbReference>
<reference evidence="3 5" key="2">
    <citation type="submission" date="2016-11" db="EMBL/GenBank/DDBJ databases">
        <title>Genome sequencing of Amycolatopsis regifaucium.</title>
        <authorList>
            <person name="Mayilraj S."/>
            <person name="Kaur N."/>
        </authorList>
    </citation>
    <scope>NUCLEOTIDE SEQUENCE [LARGE SCALE GENOMIC DNA]</scope>
    <source>
        <strain evidence="3 5">GY080</strain>
    </source>
</reference>
<evidence type="ECO:0000313" key="4">
    <source>
        <dbReference type="Proteomes" id="UP000076321"/>
    </source>
</evidence>
<dbReference type="OrthoDB" id="3626437at2"/>
<dbReference type="Gene3D" id="1.10.260.40">
    <property type="entry name" value="lambda repressor-like DNA-binding domains"/>
    <property type="match status" value="1"/>
</dbReference>
<dbReference type="InterPro" id="IPR010982">
    <property type="entry name" value="Lambda_DNA-bd_dom_sf"/>
</dbReference>
<feature type="domain" description="HTH cro/C1-type" evidence="1">
    <location>
        <begin position="10"/>
        <end position="75"/>
    </location>
</feature>
<evidence type="ECO:0000313" key="5">
    <source>
        <dbReference type="Proteomes" id="UP000186883"/>
    </source>
</evidence>
<gene>
    <name evidence="3" type="ORF">ATP06_0236100</name>
    <name evidence="2" type="ORF">AVL48_26445</name>
</gene>
<comment type="caution">
    <text evidence="2">The sequence shown here is derived from an EMBL/GenBank/DDBJ whole genome shotgun (WGS) entry which is preliminary data.</text>
</comment>
<sequence length="110" mass="12453">MKRQVDYTWRLAELMARHGLHNSTELIPLLSERGIELSRPQVYRLVNQRPERVSLQMVAAICDIFSCGVEDLVTVTAADARRRKTGSAPNVVELNKAVRPKRARVIADDD</sequence>
<proteinExistence type="predicted"/>
<organism evidence="2 4">
    <name type="scientific">Amycolatopsis regifaucium</name>
    <dbReference type="NCBI Taxonomy" id="546365"/>
    <lineage>
        <taxon>Bacteria</taxon>
        <taxon>Bacillati</taxon>
        <taxon>Actinomycetota</taxon>
        <taxon>Actinomycetes</taxon>
        <taxon>Pseudonocardiales</taxon>
        <taxon>Pseudonocardiaceae</taxon>
        <taxon>Amycolatopsis</taxon>
    </lineage>
</organism>
<dbReference type="RefSeq" id="WP_061988007.1">
    <property type="nucleotide sequence ID" value="NZ_FOPQ01000016.1"/>
</dbReference>
<evidence type="ECO:0000313" key="3">
    <source>
        <dbReference type="EMBL" id="OKA03526.1"/>
    </source>
</evidence>
<name>A0A154MQH6_9PSEU</name>
<keyword evidence="5" id="KW-1185">Reference proteome</keyword>
<dbReference type="AlphaFoldDB" id="A0A154MQH6"/>
<dbReference type="Proteomes" id="UP000186883">
    <property type="component" value="Unassembled WGS sequence"/>
</dbReference>
<reference evidence="2 4" key="1">
    <citation type="submission" date="2015-12" db="EMBL/GenBank/DDBJ databases">
        <title>Amycolatopsis regifaucium genome sequencing and assembly.</title>
        <authorList>
            <person name="Mayilraj S."/>
        </authorList>
    </citation>
    <scope>NUCLEOTIDE SEQUENCE [LARGE SCALE GENOMIC DNA]</scope>
    <source>
        <strain evidence="2 4">GY080</strain>
    </source>
</reference>
<dbReference type="Pfam" id="PF13443">
    <property type="entry name" value="HTH_26"/>
    <property type="match status" value="1"/>
</dbReference>
<dbReference type="EMBL" id="LQCI01000007">
    <property type="protein sequence ID" value="KZB86581.1"/>
    <property type="molecule type" value="Genomic_DNA"/>
</dbReference>
<evidence type="ECO:0000313" key="2">
    <source>
        <dbReference type="EMBL" id="KZB86581.1"/>
    </source>
</evidence>
<protein>
    <submittedName>
        <fullName evidence="2">Cro/Cl family transcriptional regulator</fullName>
    </submittedName>
</protein>
<accession>A0A154MQH6</accession>
<dbReference type="EMBL" id="LOBU02000031">
    <property type="protein sequence ID" value="OKA03526.1"/>
    <property type="molecule type" value="Genomic_DNA"/>
</dbReference>
<evidence type="ECO:0000259" key="1">
    <source>
        <dbReference type="Pfam" id="PF13443"/>
    </source>
</evidence>
<dbReference type="InterPro" id="IPR001387">
    <property type="entry name" value="Cro/C1-type_HTH"/>
</dbReference>